<dbReference type="InterPro" id="IPR003607">
    <property type="entry name" value="HD/PDEase_dom"/>
</dbReference>
<evidence type="ECO:0000313" key="6">
    <source>
        <dbReference type="Proteomes" id="UP000583454"/>
    </source>
</evidence>
<dbReference type="Pfam" id="PF13286">
    <property type="entry name" value="HD_assoc"/>
    <property type="match status" value="1"/>
</dbReference>
<organism evidence="5 6">
    <name type="scientific">Methylorubrum rhodinum</name>
    <dbReference type="NCBI Taxonomy" id="29428"/>
    <lineage>
        <taxon>Bacteria</taxon>
        <taxon>Pseudomonadati</taxon>
        <taxon>Pseudomonadota</taxon>
        <taxon>Alphaproteobacteria</taxon>
        <taxon>Hyphomicrobiales</taxon>
        <taxon>Methylobacteriaceae</taxon>
        <taxon>Methylorubrum</taxon>
    </lineage>
</organism>
<evidence type="ECO:0000256" key="2">
    <source>
        <dbReference type="HAMAP-Rule" id="MF_01212"/>
    </source>
</evidence>
<evidence type="ECO:0000313" key="5">
    <source>
        <dbReference type="EMBL" id="MBB5755427.1"/>
    </source>
</evidence>
<sequence length="415" mass="45658">MRQNGERWRAQYATDPGATRGRLIPEAASPTRSDFQRDRDRIVHSTAFRRLKHKTQVFVHHEGDHYRTRLTHTLEVSQIARALARALGLDEDLAEALALSHDLGHTCFGHTGEDALDACMAAYGGFDHNAQALRIVTRLERRYAGFDGLNLTWETLEGLVKHNGPLLDASGAPVRRYAATGIPAAVIEYDAINDLELSRFAGPEAQAAALADDIAYDAHDLDDGLRAGLFDLADLATVPFLKGLLDEIERLHPGLEPSRKIHELARRVITRFVEDVIREGEARLAALAPKTVADIRGADAPVIAFSAGIAEADASIKRFLYARMYRHPGVMAVRAKANAIVADLFSAFREDPTRMPPEWCEGLSGAGEARLARRVADYIAGMTDTYAVLEHGRLFAETPDLHWSPPSRGLPLTEP</sequence>
<reference evidence="5 6" key="1">
    <citation type="submission" date="2020-08" db="EMBL/GenBank/DDBJ databases">
        <title>Genomic Encyclopedia of Type Strains, Phase IV (KMG-IV): sequencing the most valuable type-strain genomes for metagenomic binning, comparative biology and taxonomic classification.</title>
        <authorList>
            <person name="Goeker M."/>
        </authorList>
    </citation>
    <scope>NUCLEOTIDE SEQUENCE [LARGE SCALE GENOMIC DNA]</scope>
    <source>
        <strain evidence="5 6">DSM 2163</strain>
    </source>
</reference>
<name>A0A840ZEI5_9HYPH</name>
<dbReference type="InterPro" id="IPR006261">
    <property type="entry name" value="dGTPase"/>
</dbReference>
<dbReference type="NCBIfam" id="TIGR01353">
    <property type="entry name" value="dGTP_triPase"/>
    <property type="match status" value="1"/>
</dbReference>
<proteinExistence type="inferred from homology"/>
<evidence type="ECO:0000256" key="3">
    <source>
        <dbReference type="SAM" id="MobiDB-lite"/>
    </source>
</evidence>
<keyword evidence="1 2" id="KW-0378">Hydrolase</keyword>
<dbReference type="InterPro" id="IPR026875">
    <property type="entry name" value="PHydrolase_assoc_dom"/>
</dbReference>
<dbReference type="NCBIfam" id="NF002326">
    <property type="entry name" value="PRK01286.1-1"/>
    <property type="match status" value="1"/>
</dbReference>
<dbReference type="InterPro" id="IPR023023">
    <property type="entry name" value="dNTPase_2"/>
</dbReference>
<dbReference type="PROSITE" id="PS51831">
    <property type="entry name" value="HD"/>
    <property type="match status" value="1"/>
</dbReference>
<keyword evidence="6" id="KW-1185">Reference proteome</keyword>
<dbReference type="GO" id="GO:0016793">
    <property type="term" value="F:triphosphoric monoester hydrolase activity"/>
    <property type="evidence" value="ECO:0007669"/>
    <property type="project" value="InterPro"/>
</dbReference>
<dbReference type="SMART" id="SM00471">
    <property type="entry name" value="HDc"/>
    <property type="match status" value="1"/>
</dbReference>
<dbReference type="Gene3D" id="1.10.3210.10">
    <property type="entry name" value="Hypothetical protein af1432"/>
    <property type="match status" value="1"/>
</dbReference>
<dbReference type="PANTHER" id="PTHR35795:SF1">
    <property type="entry name" value="BIS(5'-NUCLEOSYL)-TETRAPHOSPHATASE, SYMMETRICAL"/>
    <property type="match status" value="1"/>
</dbReference>
<dbReference type="InterPro" id="IPR051094">
    <property type="entry name" value="Diverse_Catalytic_Enzymes"/>
</dbReference>
<dbReference type="Pfam" id="PF01966">
    <property type="entry name" value="HD"/>
    <property type="match status" value="1"/>
</dbReference>
<evidence type="ECO:0000256" key="1">
    <source>
        <dbReference type="ARBA" id="ARBA00022801"/>
    </source>
</evidence>
<gene>
    <name evidence="5" type="ORF">HNR00_000116</name>
</gene>
<accession>A0A840ZEI5</accession>
<dbReference type="HAMAP" id="MF_01212">
    <property type="entry name" value="dGTPase_type2"/>
    <property type="match status" value="1"/>
</dbReference>
<dbReference type="NCBIfam" id="NF002328">
    <property type="entry name" value="PRK01286.1-3"/>
    <property type="match status" value="1"/>
</dbReference>
<feature type="domain" description="HD" evidence="4">
    <location>
        <begin position="69"/>
        <end position="217"/>
    </location>
</feature>
<evidence type="ECO:0000259" key="4">
    <source>
        <dbReference type="PROSITE" id="PS51831"/>
    </source>
</evidence>
<dbReference type="EMBL" id="JACHOP010000001">
    <property type="protein sequence ID" value="MBB5755427.1"/>
    <property type="molecule type" value="Genomic_DNA"/>
</dbReference>
<dbReference type="CDD" id="cd00077">
    <property type="entry name" value="HDc"/>
    <property type="match status" value="1"/>
</dbReference>
<dbReference type="AlphaFoldDB" id="A0A840ZEI5"/>
<protein>
    <recommendedName>
        <fullName evidence="2">Deoxyguanosinetriphosphate triphosphohydrolase-like protein</fullName>
    </recommendedName>
</protein>
<feature type="region of interest" description="Disordered" evidence="3">
    <location>
        <begin position="1"/>
        <end position="36"/>
    </location>
</feature>
<comment type="caution">
    <text evidence="5">The sequence shown here is derived from an EMBL/GenBank/DDBJ whole genome shotgun (WGS) entry which is preliminary data.</text>
</comment>
<dbReference type="SUPFAM" id="SSF109604">
    <property type="entry name" value="HD-domain/PDEase-like"/>
    <property type="match status" value="1"/>
</dbReference>
<dbReference type="Proteomes" id="UP000583454">
    <property type="component" value="Unassembled WGS sequence"/>
</dbReference>
<comment type="similarity">
    <text evidence="2">Belongs to the dGTPase family. Type 2 subfamily.</text>
</comment>
<dbReference type="PANTHER" id="PTHR35795">
    <property type="entry name" value="SLR1885 PROTEIN"/>
    <property type="match status" value="1"/>
</dbReference>
<dbReference type="RefSeq" id="WP_183563207.1">
    <property type="nucleotide sequence ID" value="NZ_JACHOP010000001.1"/>
</dbReference>
<dbReference type="InterPro" id="IPR006674">
    <property type="entry name" value="HD_domain"/>
</dbReference>